<sequence length="399" mass="46984">MAASGESAREPEEGTWEEPPSSPKSLTSQEPSLPLPLKMPGFPNSNAPYTRGTSDEGFPLSPETLESPTTPRTDLLADIQKLEERLKKMFELLASLAQLREGTKTEQQYLSGRFEELKWVHIDSKQKYLELKHMVDRMEDRLKMEDEKQNGIKDKVAEEVEVRVKEEMDKRKSEYLAEIEEKMKAMMIKEQSKREEREMELRVRQQRSTEEMTERRVAEVREAMLEAHKQRDEVKRRFQVTVVKLQKEQKKNAKLLQKIQELEMRCQHLEEENTRLRLTDIVNQTNFTYEGQMLECFSCRKEYSTHDNHAEGCKFHPIPCMPYETWRNCIPTEELPSDFTVSRSSRFHFWACCNVLASRRPEGCCHGRHHQQWEMDIMMRQVLVEGSEHSAFTEPLKVQ</sequence>
<feature type="region of interest" description="Disordered" evidence="1">
    <location>
        <begin position="1"/>
        <end position="73"/>
    </location>
</feature>
<dbReference type="OrthoDB" id="10071430at2759"/>
<dbReference type="GeneID" id="100892648"/>
<dbReference type="KEGG" id="spu:100892648"/>
<feature type="compositionally biased region" description="Polar residues" evidence="1">
    <location>
        <begin position="43"/>
        <end position="52"/>
    </location>
</feature>
<dbReference type="InParanoid" id="A0A7M7GJQ0"/>
<reference evidence="2" key="2">
    <citation type="submission" date="2021-01" db="UniProtKB">
        <authorList>
            <consortium name="EnsemblMetazoa"/>
        </authorList>
    </citation>
    <scope>IDENTIFICATION</scope>
</reference>
<dbReference type="RefSeq" id="XP_003723998.2">
    <property type="nucleotide sequence ID" value="XM_003723950.3"/>
</dbReference>
<evidence type="ECO:0000313" key="3">
    <source>
        <dbReference type="Proteomes" id="UP000007110"/>
    </source>
</evidence>
<organism evidence="2 3">
    <name type="scientific">Strongylocentrotus purpuratus</name>
    <name type="common">Purple sea urchin</name>
    <dbReference type="NCBI Taxonomy" id="7668"/>
    <lineage>
        <taxon>Eukaryota</taxon>
        <taxon>Metazoa</taxon>
        <taxon>Echinodermata</taxon>
        <taxon>Eleutherozoa</taxon>
        <taxon>Echinozoa</taxon>
        <taxon>Echinoidea</taxon>
        <taxon>Euechinoidea</taxon>
        <taxon>Echinacea</taxon>
        <taxon>Camarodonta</taxon>
        <taxon>Echinidea</taxon>
        <taxon>Strongylocentrotidae</taxon>
        <taxon>Strongylocentrotus</taxon>
    </lineage>
</organism>
<evidence type="ECO:0000256" key="1">
    <source>
        <dbReference type="SAM" id="MobiDB-lite"/>
    </source>
</evidence>
<proteinExistence type="predicted"/>
<reference evidence="3" key="1">
    <citation type="submission" date="2015-02" db="EMBL/GenBank/DDBJ databases">
        <title>Genome sequencing for Strongylocentrotus purpuratus.</title>
        <authorList>
            <person name="Murali S."/>
            <person name="Liu Y."/>
            <person name="Vee V."/>
            <person name="English A."/>
            <person name="Wang M."/>
            <person name="Skinner E."/>
            <person name="Han Y."/>
            <person name="Muzny D.M."/>
            <person name="Worley K.C."/>
            <person name="Gibbs R.A."/>
        </authorList>
    </citation>
    <scope>NUCLEOTIDE SEQUENCE</scope>
</reference>
<dbReference type="AlphaFoldDB" id="A0A7M7GJQ0"/>
<protein>
    <submittedName>
        <fullName evidence="2">Uncharacterized protein</fullName>
    </submittedName>
</protein>
<dbReference type="EnsemblMetazoa" id="XM_003723950">
    <property type="protein sequence ID" value="XP_003723998"/>
    <property type="gene ID" value="LOC100892648"/>
</dbReference>
<name>A0A7M7GJQ0_STRPU</name>
<accession>A0A7M7GJQ0</accession>
<keyword evidence="3" id="KW-1185">Reference proteome</keyword>
<dbReference type="Proteomes" id="UP000007110">
    <property type="component" value="Unassembled WGS sequence"/>
</dbReference>
<evidence type="ECO:0000313" key="2">
    <source>
        <dbReference type="EnsemblMetazoa" id="XP_003723998"/>
    </source>
</evidence>
<feature type="region of interest" description="Disordered" evidence="1">
    <location>
        <begin position="190"/>
        <end position="215"/>
    </location>
</feature>